<organism evidence="1 2">
    <name type="scientific">Chryseobacterium camelliae</name>
    <dbReference type="NCBI Taxonomy" id="1265445"/>
    <lineage>
        <taxon>Bacteria</taxon>
        <taxon>Pseudomonadati</taxon>
        <taxon>Bacteroidota</taxon>
        <taxon>Flavobacteriia</taxon>
        <taxon>Flavobacteriales</taxon>
        <taxon>Weeksellaceae</taxon>
        <taxon>Chryseobacterium group</taxon>
        <taxon>Chryseobacterium</taxon>
    </lineage>
</organism>
<dbReference type="InterPro" id="IPR021398">
    <property type="entry name" value="DUF3037"/>
</dbReference>
<proteinExistence type="predicted"/>
<name>A0ABU0TJP3_9FLAO</name>
<accession>A0ABU0TJP3</accession>
<evidence type="ECO:0000313" key="2">
    <source>
        <dbReference type="Proteomes" id="UP001225072"/>
    </source>
</evidence>
<evidence type="ECO:0000313" key="1">
    <source>
        <dbReference type="EMBL" id="MDQ1097264.1"/>
    </source>
</evidence>
<dbReference type="EMBL" id="JAUTAL010000001">
    <property type="protein sequence ID" value="MDQ1097264.1"/>
    <property type="molecule type" value="Genomic_DNA"/>
</dbReference>
<comment type="caution">
    <text evidence="1">The sequence shown here is derived from an EMBL/GenBank/DDBJ whole genome shotgun (WGS) entry which is preliminary data.</text>
</comment>
<dbReference type="Pfam" id="PF11236">
    <property type="entry name" value="DUF3037"/>
    <property type="match status" value="1"/>
</dbReference>
<keyword evidence="2" id="KW-1185">Reference proteome</keyword>
<protein>
    <recommendedName>
        <fullName evidence="3">DUF3037 domain-containing protein</fullName>
    </recommendedName>
</protein>
<gene>
    <name evidence="1" type="ORF">QE404_002411</name>
</gene>
<dbReference type="Proteomes" id="UP001225072">
    <property type="component" value="Unassembled WGS sequence"/>
</dbReference>
<reference evidence="1 2" key="1">
    <citation type="submission" date="2023-07" db="EMBL/GenBank/DDBJ databases">
        <title>Functional and genomic diversity of the sorghum phyllosphere microbiome.</title>
        <authorList>
            <person name="Shade A."/>
        </authorList>
    </citation>
    <scope>NUCLEOTIDE SEQUENCE [LARGE SCALE GENOMIC DNA]</scope>
    <source>
        <strain evidence="1 2">SORGH_AS_1064</strain>
    </source>
</reference>
<sequence length="131" mass="15496">MKLSMQEDNIYEYAVIRLVPKVEREEFFNIGLIMFSKKKKYIRVEFYLCPDKFRLMHSKLDYEDIIRNLVSFQKVAHGDRDGGPIAALDIPERFRWLTAVRSAVIQTSRPHPGKSKDLDQTFGRLFEELVR</sequence>
<evidence type="ECO:0008006" key="3">
    <source>
        <dbReference type="Google" id="ProtNLM"/>
    </source>
</evidence>